<keyword evidence="6" id="KW-0378">Hydrolase</keyword>
<evidence type="ECO:0000256" key="7">
    <source>
        <dbReference type="ARBA" id="ARBA00023004"/>
    </source>
</evidence>
<evidence type="ECO:0000256" key="3">
    <source>
        <dbReference type="ARBA" id="ARBA00022485"/>
    </source>
</evidence>
<dbReference type="InterPro" id="IPR005273">
    <property type="entry name" value="Ura-DNA_glyco_family4"/>
</dbReference>
<evidence type="ECO:0000256" key="4">
    <source>
        <dbReference type="ARBA" id="ARBA00022723"/>
    </source>
</evidence>
<protein>
    <recommendedName>
        <fullName evidence="2">Type-4 uracil-DNA glycosylase</fullName>
    </recommendedName>
</protein>
<dbReference type="SUPFAM" id="SSF52141">
    <property type="entry name" value="Uracil-DNA glycosylase-like"/>
    <property type="match status" value="1"/>
</dbReference>
<evidence type="ECO:0000313" key="12">
    <source>
        <dbReference type="Proteomes" id="UP000617634"/>
    </source>
</evidence>
<dbReference type="Proteomes" id="UP000617634">
    <property type="component" value="Unassembled WGS sequence"/>
</dbReference>
<dbReference type="CDD" id="cd10030">
    <property type="entry name" value="UDG-F4_TTUDGA_SPO1dp_like"/>
    <property type="match status" value="1"/>
</dbReference>
<dbReference type="InterPro" id="IPR051536">
    <property type="entry name" value="UDG_Type-4/5"/>
</dbReference>
<keyword evidence="8" id="KW-0411">Iron-sulfur</keyword>
<dbReference type="GO" id="GO:0051539">
    <property type="term" value="F:4 iron, 4 sulfur cluster binding"/>
    <property type="evidence" value="ECO:0007669"/>
    <property type="project" value="UniProtKB-KW"/>
</dbReference>
<accession>A0A931MK67</accession>
<dbReference type="PANTHER" id="PTHR33693:SF9">
    <property type="entry name" value="TYPE-4 URACIL-DNA GLYCOSYLASE"/>
    <property type="match status" value="1"/>
</dbReference>
<organism evidence="11 12">
    <name type="scientific">Novosphingobium aureum</name>
    <dbReference type="NCBI Taxonomy" id="2792964"/>
    <lineage>
        <taxon>Bacteria</taxon>
        <taxon>Pseudomonadati</taxon>
        <taxon>Pseudomonadota</taxon>
        <taxon>Alphaproteobacteria</taxon>
        <taxon>Sphingomonadales</taxon>
        <taxon>Sphingomonadaceae</taxon>
        <taxon>Novosphingobium</taxon>
    </lineage>
</organism>
<reference evidence="11" key="1">
    <citation type="submission" date="2020-11" db="EMBL/GenBank/DDBJ databases">
        <title>Novosphingobium aureum sp. nov., a marine bacterium isolated from sediment of a salt flat.</title>
        <authorList>
            <person name="Yoo Y."/>
            <person name="Kim J.-J."/>
        </authorList>
    </citation>
    <scope>NUCLEOTIDE SEQUENCE</scope>
    <source>
        <strain evidence="11">YJ-S2-02</strain>
    </source>
</reference>
<comment type="caution">
    <text evidence="11">The sequence shown here is derived from an EMBL/GenBank/DDBJ whole genome shotgun (WGS) entry which is preliminary data.</text>
</comment>
<keyword evidence="3" id="KW-0004">4Fe-4S</keyword>
<dbReference type="InterPro" id="IPR023875">
    <property type="entry name" value="DNA_repair_put"/>
</dbReference>
<dbReference type="GO" id="GO:0006281">
    <property type="term" value="P:DNA repair"/>
    <property type="evidence" value="ECO:0007669"/>
    <property type="project" value="UniProtKB-KW"/>
</dbReference>
<dbReference type="Pfam" id="PF13566">
    <property type="entry name" value="DUF4130"/>
    <property type="match status" value="1"/>
</dbReference>
<dbReference type="NCBIfam" id="TIGR03914">
    <property type="entry name" value="UDG_fam_dom"/>
    <property type="match status" value="1"/>
</dbReference>
<evidence type="ECO:0000256" key="1">
    <source>
        <dbReference type="ARBA" id="ARBA00006521"/>
    </source>
</evidence>
<keyword evidence="9" id="KW-0234">DNA repair</keyword>
<gene>
    <name evidence="11" type="ORF">I5E68_06395</name>
</gene>
<evidence type="ECO:0000256" key="9">
    <source>
        <dbReference type="ARBA" id="ARBA00023204"/>
    </source>
</evidence>
<dbReference type="SMART" id="SM00987">
    <property type="entry name" value="UreE_C"/>
    <property type="match status" value="1"/>
</dbReference>
<dbReference type="PANTHER" id="PTHR33693">
    <property type="entry name" value="TYPE-5 URACIL-DNA GLYCOSYLASE"/>
    <property type="match status" value="1"/>
</dbReference>
<evidence type="ECO:0000256" key="5">
    <source>
        <dbReference type="ARBA" id="ARBA00022763"/>
    </source>
</evidence>
<dbReference type="Pfam" id="PF03167">
    <property type="entry name" value="UDG"/>
    <property type="match status" value="1"/>
</dbReference>
<keyword evidence="5" id="KW-0227">DNA damage</keyword>
<feature type="domain" description="Uracil-DNA glycosylase-like" evidence="10">
    <location>
        <begin position="321"/>
        <end position="480"/>
    </location>
</feature>
<dbReference type="NCBIfam" id="TIGR03915">
    <property type="entry name" value="SAM_7_link_chp"/>
    <property type="match status" value="1"/>
</dbReference>
<dbReference type="GO" id="GO:0097506">
    <property type="term" value="F:deaminated base DNA N-glycosylase activity"/>
    <property type="evidence" value="ECO:0007669"/>
    <property type="project" value="UniProtKB-ARBA"/>
</dbReference>
<evidence type="ECO:0000259" key="10">
    <source>
        <dbReference type="SMART" id="SM00986"/>
    </source>
</evidence>
<dbReference type="AlphaFoldDB" id="A0A931MK67"/>
<keyword evidence="7" id="KW-0408">Iron</keyword>
<dbReference type="RefSeq" id="WP_197162181.1">
    <property type="nucleotide sequence ID" value="NZ_JADZGI010000001.1"/>
</dbReference>
<name>A0A931MK67_9SPHN</name>
<dbReference type="Gene3D" id="3.40.470.10">
    <property type="entry name" value="Uracil-DNA glycosylase-like domain"/>
    <property type="match status" value="1"/>
</dbReference>
<proteinExistence type="inferred from homology"/>
<evidence type="ECO:0000256" key="2">
    <source>
        <dbReference type="ARBA" id="ARBA00019403"/>
    </source>
</evidence>
<dbReference type="InterPro" id="IPR036895">
    <property type="entry name" value="Uracil-DNA_glycosylase-like_sf"/>
</dbReference>
<keyword evidence="12" id="KW-1185">Reference proteome</keyword>
<dbReference type="InterPro" id="IPR005122">
    <property type="entry name" value="Uracil-DNA_glycosylase-like"/>
</dbReference>
<dbReference type="GO" id="GO:0046872">
    <property type="term" value="F:metal ion binding"/>
    <property type="evidence" value="ECO:0007669"/>
    <property type="project" value="UniProtKB-KW"/>
</dbReference>
<dbReference type="InterPro" id="IPR025404">
    <property type="entry name" value="DUF4130"/>
</dbReference>
<comment type="similarity">
    <text evidence="1">Belongs to the uracil-DNA glycosylase (UDG) superfamily. Type 4 (UDGa) family.</text>
</comment>
<dbReference type="EMBL" id="JADZGI010000001">
    <property type="protein sequence ID" value="MBH0112582.1"/>
    <property type="molecule type" value="Genomic_DNA"/>
</dbReference>
<evidence type="ECO:0000256" key="8">
    <source>
        <dbReference type="ARBA" id="ARBA00023014"/>
    </source>
</evidence>
<evidence type="ECO:0000256" key="6">
    <source>
        <dbReference type="ARBA" id="ARBA00022801"/>
    </source>
</evidence>
<dbReference type="SMART" id="SM00986">
    <property type="entry name" value="UDG"/>
    <property type="match status" value="1"/>
</dbReference>
<keyword evidence="4" id="KW-0479">Metal-binding</keyword>
<evidence type="ECO:0000313" key="11">
    <source>
        <dbReference type="EMBL" id="MBH0112582.1"/>
    </source>
</evidence>
<sequence>MSRAAPTPAFVTATIAAPDDFESWRDAARDLVRRGVPPGVVSWQDGESGGADLFGALSAPASAETVSGANETPVRASKAFVEQARLAILHRDPARLDLLYSLLWRLQDKPRLCEDPADPEVLALAALVKQVRRDIHKMRAFVRFRAVPSEPGSSDQPGSSEEADAHYVAWFEPEHRIERHNARFFVDRFASQRWSILTPRLSLHWDGEVLGEGPAARREDAPGEDATEDLWRGYYRSIFNPARLKVGAMVKEMPRRYWKNLPEAREIADLVAGAQRREAAMIASGADAFAAPVPQGLEEIAAGIGACTRCPIGCNGTRAVPGEGAAGARLMILGEQPGDNEEIAARPFVGPAGQLLDRHLREAGIDRERAYVTNATKHFKFTRQGKRRLHQNPTAHEIDTCRWWLDAERALVRPRLILALGASAGRALLGRTPALARERDALHRTGDGTALKLSVHPSYLLRLDGEARAREEARFAADLRAVAEALQAEMVSGIDPSTGSD</sequence>